<keyword evidence="3" id="KW-1185">Reference proteome</keyword>
<sequence length="218" mass="24187">MPWTWLLTQGRHSRVFQDRSVVGIVEAVFADYAPLAAWQLGDEVGPFLGERERSYCVQYRESDFDFVSRLLAEEGLGWRLEEDPEAAAGHRLVLFADSAAQPEDVLSAGGGGIRFHRSDATESADSLQAFGRRQRIGADRLTVLGHDYKTVRANTAQLPLQAEEGLGWRLEEDPESAVRHRLVLFADSAAQPEDVRSAGDSVFDFRSLPTSRAQGARQ</sequence>
<feature type="compositionally biased region" description="Polar residues" evidence="1">
    <location>
        <begin position="208"/>
        <end position="218"/>
    </location>
</feature>
<evidence type="ECO:0000313" key="2">
    <source>
        <dbReference type="EMBL" id="GAA3927284.1"/>
    </source>
</evidence>
<dbReference type="Pfam" id="PF05954">
    <property type="entry name" value="Phage_GPD"/>
    <property type="match status" value="1"/>
</dbReference>
<reference evidence="3" key="1">
    <citation type="journal article" date="2019" name="Int. J. Syst. Evol. Microbiol.">
        <title>The Global Catalogue of Microorganisms (GCM) 10K type strain sequencing project: providing services to taxonomists for standard genome sequencing and annotation.</title>
        <authorList>
            <consortium name="The Broad Institute Genomics Platform"/>
            <consortium name="The Broad Institute Genome Sequencing Center for Infectious Disease"/>
            <person name="Wu L."/>
            <person name="Ma J."/>
        </authorList>
    </citation>
    <scope>NUCLEOTIDE SEQUENCE [LARGE SCALE GENOMIC DNA]</scope>
    <source>
        <strain evidence="3">JCM 16916</strain>
    </source>
</reference>
<organism evidence="2 3">
    <name type="scientific">Luteimonas lutimaris</name>
    <dbReference type="NCBI Taxonomy" id="698645"/>
    <lineage>
        <taxon>Bacteria</taxon>
        <taxon>Pseudomonadati</taxon>
        <taxon>Pseudomonadota</taxon>
        <taxon>Gammaproteobacteria</taxon>
        <taxon>Lysobacterales</taxon>
        <taxon>Lysobacteraceae</taxon>
        <taxon>Luteimonas</taxon>
    </lineage>
</organism>
<evidence type="ECO:0000256" key="1">
    <source>
        <dbReference type="SAM" id="MobiDB-lite"/>
    </source>
</evidence>
<dbReference type="SUPFAM" id="SSF69279">
    <property type="entry name" value="Phage tail proteins"/>
    <property type="match status" value="1"/>
</dbReference>
<proteinExistence type="predicted"/>
<protein>
    <recommendedName>
        <fullName evidence="4">Type VI secretion system tip protein VgrG</fullName>
    </recommendedName>
</protein>
<dbReference type="Gene3D" id="2.30.110.50">
    <property type="match status" value="1"/>
</dbReference>
<dbReference type="Proteomes" id="UP001501727">
    <property type="component" value="Unassembled WGS sequence"/>
</dbReference>
<evidence type="ECO:0000313" key="3">
    <source>
        <dbReference type="Proteomes" id="UP001501727"/>
    </source>
</evidence>
<feature type="region of interest" description="Disordered" evidence="1">
    <location>
        <begin position="192"/>
        <end position="218"/>
    </location>
</feature>
<evidence type="ECO:0008006" key="4">
    <source>
        <dbReference type="Google" id="ProtNLM"/>
    </source>
</evidence>
<dbReference type="EMBL" id="BAAAZU010000013">
    <property type="protein sequence ID" value="GAA3927284.1"/>
    <property type="molecule type" value="Genomic_DNA"/>
</dbReference>
<dbReference type="Gene3D" id="4.10.220.110">
    <property type="match status" value="1"/>
</dbReference>
<dbReference type="Gene3D" id="3.55.50.10">
    <property type="entry name" value="Baseplate protein-like domains"/>
    <property type="match status" value="1"/>
</dbReference>
<name>A0ABP7MRY0_9GAMM</name>
<accession>A0ABP7MRY0</accession>
<comment type="caution">
    <text evidence="2">The sequence shown here is derived from an EMBL/GenBank/DDBJ whole genome shotgun (WGS) entry which is preliminary data.</text>
</comment>
<gene>
    <name evidence="2" type="ORF">GCM10022229_21760</name>
</gene>